<evidence type="ECO:0000256" key="5">
    <source>
        <dbReference type="PROSITE-ProRule" id="PRU00239"/>
    </source>
</evidence>
<gene>
    <name evidence="8" type="ORF">SAMN05421867_11848</name>
</gene>
<name>A0A1I1ALD6_9CELL</name>
<accession>A0A1I1ALD6</accession>
<dbReference type="Pfam" id="PF00648">
    <property type="entry name" value="Peptidase_C2"/>
    <property type="match status" value="1"/>
</dbReference>
<feature type="active site" evidence="5">
    <location>
        <position position="225"/>
    </location>
</feature>
<dbReference type="InterPro" id="IPR022684">
    <property type="entry name" value="Calpain_cysteine_protease"/>
</dbReference>
<feature type="compositionally biased region" description="Low complexity" evidence="6">
    <location>
        <begin position="1"/>
        <end position="17"/>
    </location>
</feature>
<reference evidence="8 9" key="1">
    <citation type="submission" date="2016-10" db="EMBL/GenBank/DDBJ databases">
        <authorList>
            <person name="de Groot N.N."/>
        </authorList>
    </citation>
    <scope>NUCLEOTIDE SEQUENCE [LARGE SCALE GENOMIC DNA]</scope>
    <source>
        <strain evidence="8 9">CGMCC 4.6945</strain>
    </source>
</reference>
<feature type="compositionally biased region" description="Basic and acidic residues" evidence="6">
    <location>
        <begin position="18"/>
        <end position="34"/>
    </location>
</feature>
<dbReference type="InterPro" id="IPR038765">
    <property type="entry name" value="Papain-like_cys_pep_sf"/>
</dbReference>
<dbReference type="EMBL" id="FOKA01000018">
    <property type="protein sequence ID" value="SFB37298.1"/>
    <property type="molecule type" value="Genomic_DNA"/>
</dbReference>
<keyword evidence="3 5" id="KW-0378">Hydrolase</keyword>
<sequence length="503" mass="54604">MTTTAPRRATAAAARRAASGDRARDRDRDRDRQDTGAAPFVTARNPYALTELVLGHPVDWAAVTDPLGLVEDTLLTPREQLFDPRWGSPVYLGFGLGERDEVVPVELPRGGKAVEPESEDAPRLPDEPRTLADLRAVLGDLDAVTLRAARPTRAGGWTVEVAPAGSPVSRLVDTVVDRSVLERLLRLVVLDTGWTPAGAEWRDTGRFFDEAAEFSDPVQGGLGDCWLIAAMSSVAWALPGRIADAARATGVPNDRFTHRFEYRDPGDGSQRVFEASDETLVWSGTTSPLYARSAEPGEIWPGVVEKAFAQWRQGTTHDHPDLTVLNGGDPVWASAALSGRTPQYTWHAGTTAAALRTLVKSHSRSYRTVDPMTAWTYGTAPDGLSYADATIVGNHAYSVLGWTTGTVLRRAFDRLLARSSSAARLAFEPQGAALLDLRLLTRDYVILRNPWGSTEATVGARHGAITVRDEGFWRSIDLDVVDGVFAIDFPTYQQYFAGTGVAV</sequence>
<evidence type="ECO:0000256" key="2">
    <source>
        <dbReference type="ARBA" id="ARBA00022670"/>
    </source>
</evidence>
<protein>
    <submittedName>
        <fullName evidence="8">Calpain family cysteine protease</fullName>
    </submittedName>
</protein>
<dbReference type="RefSeq" id="WP_090034513.1">
    <property type="nucleotide sequence ID" value="NZ_BONM01000028.1"/>
</dbReference>
<dbReference type="InterPro" id="IPR000169">
    <property type="entry name" value="Pept_cys_AS"/>
</dbReference>
<feature type="domain" description="Calpain catalytic" evidence="7">
    <location>
        <begin position="194"/>
        <end position="503"/>
    </location>
</feature>
<dbReference type="AlphaFoldDB" id="A0A1I1ALD6"/>
<evidence type="ECO:0000259" key="7">
    <source>
        <dbReference type="PROSITE" id="PS50203"/>
    </source>
</evidence>
<dbReference type="PANTHER" id="PTHR10183:SF379">
    <property type="entry name" value="CALPAIN-5"/>
    <property type="match status" value="1"/>
</dbReference>
<evidence type="ECO:0000313" key="9">
    <source>
        <dbReference type="Proteomes" id="UP000199012"/>
    </source>
</evidence>
<dbReference type="Proteomes" id="UP000199012">
    <property type="component" value="Unassembled WGS sequence"/>
</dbReference>
<comment type="similarity">
    <text evidence="1">Belongs to the peptidase C2 family.</text>
</comment>
<proteinExistence type="inferred from homology"/>
<keyword evidence="9" id="KW-1185">Reference proteome</keyword>
<organism evidence="8 9">
    <name type="scientific">Cellulomonas marina</name>
    <dbReference type="NCBI Taxonomy" id="988821"/>
    <lineage>
        <taxon>Bacteria</taxon>
        <taxon>Bacillati</taxon>
        <taxon>Actinomycetota</taxon>
        <taxon>Actinomycetes</taxon>
        <taxon>Micrococcales</taxon>
        <taxon>Cellulomonadaceae</taxon>
        <taxon>Cellulomonas</taxon>
    </lineage>
</organism>
<dbReference type="PROSITE" id="PS00139">
    <property type="entry name" value="THIOL_PROTEASE_CYS"/>
    <property type="match status" value="1"/>
</dbReference>
<dbReference type="SUPFAM" id="SSF54001">
    <property type="entry name" value="Cysteine proteinases"/>
    <property type="match status" value="1"/>
</dbReference>
<dbReference type="GO" id="GO:0006508">
    <property type="term" value="P:proteolysis"/>
    <property type="evidence" value="ECO:0007669"/>
    <property type="project" value="UniProtKB-KW"/>
</dbReference>
<evidence type="ECO:0000313" key="8">
    <source>
        <dbReference type="EMBL" id="SFB37298.1"/>
    </source>
</evidence>
<evidence type="ECO:0000256" key="4">
    <source>
        <dbReference type="ARBA" id="ARBA00022807"/>
    </source>
</evidence>
<evidence type="ECO:0000256" key="6">
    <source>
        <dbReference type="SAM" id="MobiDB-lite"/>
    </source>
</evidence>
<dbReference type="PROSITE" id="PS50203">
    <property type="entry name" value="CALPAIN_CAT"/>
    <property type="match status" value="1"/>
</dbReference>
<evidence type="ECO:0000256" key="1">
    <source>
        <dbReference type="ARBA" id="ARBA00007623"/>
    </source>
</evidence>
<evidence type="ECO:0000256" key="3">
    <source>
        <dbReference type="ARBA" id="ARBA00022801"/>
    </source>
</evidence>
<feature type="region of interest" description="Disordered" evidence="6">
    <location>
        <begin position="1"/>
        <end position="39"/>
    </location>
</feature>
<feature type="active site" evidence="5">
    <location>
        <position position="449"/>
    </location>
</feature>
<dbReference type="PANTHER" id="PTHR10183">
    <property type="entry name" value="CALPAIN"/>
    <property type="match status" value="1"/>
</dbReference>
<keyword evidence="4 5" id="KW-0788">Thiol protease</keyword>
<keyword evidence="2 5" id="KW-0645">Protease</keyword>
<dbReference type="GO" id="GO:0004198">
    <property type="term" value="F:calcium-dependent cysteine-type endopeptidase activity"/>
    <property type="evidence" value="ECO:0007669"/>
    <property type="project" value="InterPro"/>
</dbReference>
<dbReference type="PRINTS" id="PR00704">
    <property type="entry name" value="CALPAIN"/>
</dbReference>
<dbReference type="STRING" id="988821.SAMN05421867_11848"/>
<feature type="active site" evidence="5">
    <location>
        <position position="395"/>
    </location>
</feature>
<dbReference type="OrthoDB" id="4617536at2"/>
<dbReference type="InterPro" id="IPR001300">
    <property type="entry name" value="Peptidase_C2_calpain_cat"/>
</dbReference>